<dbReference type="Pfam" id="PF09335">
    <property type="entry name" value="VTT_dom"/>
    <property type="match status" value="1"/>
</dbReference>
<accession>A0A6J4NH09</accession>
<dbReference type="AlphaFoldDB" id="A0A6J4NH09"/>
<proteinExistence type="inferred from homology"/>
<name>A0A6J4NH09_9ACTN</name>
<evidence type="ECO:0000256" key="7">
    <source>
        <dbReference type="RuleBase" id="RU366058"/>
    </source>
</evidence>
<evidence type="ECO:0000259" key="8">
    <source>
        <dbReference type="Pfam" id="PF09335"/>
    </source>
</evidence>
<evidence type="ECO:0000256" key="3">
    <source>
        <dbReference type="ARBA" id="ARBA00022475"/>
    </source>
</evidence>
<evidence type="ECO:0000256" key="2">
    <source>
        <dbReference type="ARBA" id="ARBA00008640"/>
    </source>
</evidence>
<feature type="transmembrane region" description="Helical" evidence="7">
    <location>
        <begin position="45"/>
        <end position="61"/>
    </location>
</feature>
<feature type="transmembrane region" description="Helical" evidence="7">
    <location>
        <begin position="20"/>
        <end position="38"/>
    </location>
</feature>
<reference evidence="9" key="1">
    <citation type="submission" date="2020-02" db="EMBL/GenBank/DDBJ databases">
        <authorList>
            <person name="Meier V. D."/>
        </authorList>
    </citation>
    <scope>NUCLEOTIDE SEQUENCE</scope>
    <source>
        <strain evidence="9">AVDCRST_MAG03</strain>
    </source>
</reference>
<keyword evidence="6 7" id="KW-0472">Membrane</keyword>
<feature type="transmembrane region" description="Helical" evidence="7">
    <location>
        <begin position="148"/>
        <end position="167"/>
    </location>
</feature>
<dbReference type="GO" id="GO:0005886">
    <property type="term" value="C:plasma membrane"/>
    <property type="evidence" value="ECO:0007669"/>
    <property type="project" value="UniProtKB-SubCell"/>
</dbReference>
<evidence type="ECO:0000256" key="5">
    <source>
        <dbReference type="ARBA" id="ARBA00022989"/>
    </source>
</evidence>
<keyword evidence="5 7" id="KW-1133">Transmembrane helix</keyword>
<dbReference type="InterPro" id="IPR015414">
    <property type="entry name" value="TMEM64"/>
</dbReference>
<gene>
    <name evidence="9" type="ORF">AVDCRST_MAG03-49</name>
</gene>
<evidence type="ECO:0000256" key="4">
    <source>
        <dbReference type="ARBA" id="ARBA00022692"/>
    </source>
</evidence>
<protein>
    <recommendedName>
        <fullName evidence="7">TVP38/TMEM64 family membrane protein</fullName>
    </recommendedName>
</protein>
<dbReference type="PANTHER" id="PTHR12677:SF59">
    <property type="entry name" value="GOLGI APPARATUS MEMBRANE PROTEIN TVP38-RELATED"/>
    <property type="match status" value="1"/>
</dbReference>
<feature type="domain" description="VTT" evidence="8">
    <location>
        <begin position="91"/>
        <end position="204"/>
    </location>
</feature>
<dbReference type="PANTHER" id="PTHR12677">
    <property type="entry name" value="GOLGI APPARATUS MEMBRANE PROTEIN TVP38-RELATED"/>
    <property type="match status" value="1"/>
</dbReference>
<feature type="transmembrane region" description="Helical" evidence="7">
    <location>
        <begin position="67"/>
        <end position="89"/>
    </location>
</feature>
<comment type="subcellular location">
    <subcellularLocation>
        <location evidence="1 7">Cell membrane</location>
        <topology evidence="1 7">Multi-pass membrane protein</topology>
    </subcellularLocation>
</comment>
<organism evidence="9">
    <name type="scientific">uncultured Rubrobacteraceae bacterium</name>
    <dbReference type="NCBI Taxonomy" id="349277"/>
    <lineage>
        <taxon>Bacteria</taxon>
        <taxon>Bacillati</taxon>
        <taxon>Actinomycetota</taxon>
        <taxon>Rubrobacteria</taxon>
        <taxon>Rubrobacterales</taxon>
        <taxon>Rubrobacteraceae</taxon>
        <taxon>environmental samples</taxon>
    </lineage>
</organism>
<comment type="similarity">
    <text evidence="2 7">Belongs to the TVP38/TMEM64 family.</text>
</comment>
<feature type="transmembrane region" description="Helical" evidence="7">
    <location>
        <begin position="101"/>
        <end position="128"/>
    </location>
</feature>
<feature type="transmembrane region" description="Helical" evidence="7">
    <location>
        <begin position="214"/>
        <end position="234"/>
    </location>
</feature>
<evidence type="ECO:0000313" key="9">
    <source>
        <dbReference type="EMBL" id="CAA9382542.1"/>
    </source>
</evidence>
<sequence length="267" mass="27209">MAKTISGSGGSVSGASGGRWLVGVLAVAGAFALAYALSPGLRADLGGLGTVVTAVGGAYAAGVKDFILSFGILSPAAYLFAMVVQVFIAPIPSAPVSLIGSLVFGVWEGFGLSLAGSIVGSVLAFLAVRRWGEPLVRRLVGGKAYSRYVGALGGGGWWLFLVLLVPFAPDDAAVALAGLSGLSFRAFLPLMILGRVPGHATTALLASDWVTGSAAVLITVGVVVAAILALAFFYRERLESWMLHREDDAQTVAGDAGIVAASREDSR</sequence>
<evidence type="ECO:0000256" key="6">
    <source>
        <dbReference type="ARBA" id="ARBA00023136"/>
    </source>
</evidence>
<evidence type="ECO:0000256" key="1">
    <source>
        <dbReference type="ARBA" id="ARBA00004651"/>
    </source>
</evidence>
<dbReference type="EMBL" id="CADCUT010000002">
    <property type="protein sequence ID" value="CAA9382542.1"/>
    <property type="molecule type" value="Genomic_DNA"/>
</dbReference>
<dbReference type="InterPro" id="IPR032816">
    <property type="entry name" value="VTT_dom"/>
</dbReference>
<keyword evidence="3 7" id="KW-1003">Cell membrane</keyword>
<keyword evidence="4 7" id="KW-0812">Transmembrane</keyword>